<gene>
    <name evidence="1" type="ORF">LOTGIDRAFT_154951</name>
</gene>
<organism evidence="1 2">
    <name type="scientific">Lottia gigantea</name>
    <name type="common">Giant owl limpet</name>
    <dbReference type="NCBI Taxonomy" id="225164"/>
    <lineage>
        <taxon>Eukaryota</taxon>
        <taxon>Metazoa</taxon>
        <taxon>Spiralia</taxon>
        <taxon>Lophotrochozoa</taxon>
        <taxon>Mollusca</taxon>
        <taxon>Gastropoda</taxon>
        <taxon>Patellogastropoda</taxon>
        <taxon>Lottioidea</taxon>
        <taxon>Lottiidae</taxon>
        <taxon>Lottia</taxon>
    </lineage>
</organism>
<dbReference type="KEGG" id="lgi:LOTGIDRAFT_154951"/>
<dbReference type="Proteomes" id="UP000030746">
    <property type="component" value="Unassembled WGS sequence"/>
</dbReference>
<dbReference type="EMBL" id="KB203274">
    <property type="protein sequence ID" value="ESO85458.1"/>
    <property type="molecule type" value="Genomic_DNA"/>
</dbReference>
<evidence type="ECO:0000313" key="1">
    <source>
        <dbReference type="EMBL" id="ESO85458.1"/>
    </source>
</evidence>
<dbReference type="RefSeq" id="XP_009063704.1">
    <property type="nucleotide sequence ID" value="XM_009065456.1"/>
</dbReference>
<reference evidence="1 2" key="1">
    <citation type="journal article" date="2013" name="Nature">
        <title>Insights into bilaterian evolution from three spiralian genomes.</title>
        <authorList>
            <person name="Simakov O."/>
            <person name="Marletaz F."/>
            <person name="Cho S.J."/>
            <person name="Edsinger-Gonzales E."/>
            <person name="Havlak P."/>
            <person name="Hellsten U."/>
            <person name="Kuo D.H."/>
            <person name="Larsson T."/>
            <person name="Lv J."/>
            <person name="Arendt D."/>
            <person name="Savage R."/>
            <person name="Osoegawa K."/>
            <person name="de Jong P."/>
            <person name="Grimwood J."/>
            <person name="Chapman J.A."/>
            <person name="Shapiro H."/>
            <person name="Aerts A."/>
            <person name="Otillar R.P."/>
            <person name="Terry A.Y."/>
            <person name="Boore J.L."/>
            <person name="Grigoriev I.V."/>
            <person name="Lindberg D.R."/>
            <person name="Seaver E.C."/>
            <person name="Weisblat D.A."/>
            <person name="Putnam N.H."/>
            <person name="Rokhsar D.S."/>
        </authorList>
    </citation>
    <scope>NUCLEOTIDE SEQUENCE [LARGE SCALE GENOMIC DNA]</scope>
</reference>
<dbReference type="GeneID" id="20236463"/>
<name>V3Z477_LOTGI</name>
<protein>
    <submittedName>
        <fullName evidence="1">Uncharacterized protein</fullName>
    </submittedName>
</protein>
<dbReference type="CTD" id="20236463"/>
<evidence type="ECO:0000313" key="2">
    <source>
        <dbReference type="Proteomes" id="UP000030746"/>
    </source>
</evidence>
<proteinExistence type="predicted"/>
<dbReference type="OrthoDB" id="6157910at2759"/>
<keyword evidence="2" id="KW-1185">Reference proteome</keyword>
<dbReference type="HOGENOM" id="CLU_1356026_0_0_1"/>
<sequence length="202" mass="22748">MKEVQKGSHVVIKEVQKGSHVVIKEVQKGSHVVIKEVQKGSHVVIKEVQKGSHVVIKEVQKGSHVVIKEVQKGSHMKSAEQDYCFRPRTSTPIDFCMEDEIPHHYLSLSQSNIAENKYEIPRMESLPASPINSRKKSAYMSSQASDKPHNMEGIAVKRCRSRIKQGGVCCEHCNSCLIELKRQALRIMFPGDSGLRMMDKDS</sequence>
<dbReference type="AlphaFoldDB" id="V3Z477"/>
<accession>V3Z477</accession>